<dbReference type="Pfam" id="PF00664">
    <property type="entry name" value="ABC_membrane"/>
    <property type="match status" value="1"/>
</dbReference>
<keyword evidence="11" id="KW-1185">Reference proteome</keyword>
<feature type="transmembrane region" description="Helical" evidence="7">
    <location>
        <begin position="12"/>
        <end position="34"/>
    </location>
</feature>
<dbReference type="CDD" id="cd18548">
    <property type="entry name" value="ABC_6TM_Tm287_like"/>
    <property type="match status" value="1"/>
</dbReference>
<keyword evidence="5 7" id="KW-1133">Transmembrane helix</keyword>
<reference evidence="10 11" key="1">
    <citation type="submission" date="2023-07" db="EMBL/GenBank/DDBJ databases">
        <title>Sequencing the genomes of 1000 actinobacteria strains.</title>
        <authorList>
            <person name="Klenk H.-P."/>
        </authorList>
    </citation>
    <scope>NUCLEOTIDE SEQUENCE [LARGE SCALE GENOMIC DNA]</scope>
    <source>
        <strain evidence="10 11">DSM 14785</strain>
    </source>
</reference>
<dbReference type="Gene3D" id="1.20.1560.10">
    <property type="entry name" value="ABC transporter type 1, transmembrane domain"/>
    <property type="match status" value="1"/>
</dbReference>
<accession>A0ABU0GN76</accession>
<feature type="transmembrane region" description="Helical" evidence="7">
    <location>
        <begin position="236"/>
        <end position="259"/>
    </location>
</feature>
<feature type="transmembrane region" description="Helical" evidence="7">
    <location>
        <begin position="54"/>
        <end position="78"/>
    </location>
</feature>
<evidence type="ECO:0000259" key="8">
    <source>
        <dbReference type="PROSITE" id="PS50893"/>
    </source>
</evidence>
<dbReference type="GO" id="GO:0005524">
    <property type="term" value="F:ATP binding"/>
    <property type="evidence" value="ECO:0007669"/>
    <property type="project" value="UniProtKB-KW"/>
</dbReference>
<evidence type="ECO:0000256" key="3">
    <source>
        <dbReference type="ARBA" id="ARBA00022741"/>
    </source>
</evidence>
<evidence type="ECO:0000256" key="1">
    <source>
        <dbReference type="ARBA" id="ARBA00004651"/>
    </source>
</evidence>
<evidence type="ECO:0000256" key="2">
    <source>
        <dbReference type="ARBA" id="ARBA00022692"/>
    </source>
</evidence>
<sequence>MLIRLLREHLRPYRGAVIAVLALQLVQVVATLWLPSLNADIIDDGVAKGDTDAIWSLGGVMLGVSLVQVVAAIAAVWFGARAAMAFGRDVRARLFAQVQSFSQQEMGKFGAPTLITRTTNDVQQVQMVVFMTFVFLVMAPLMLIGGVVMSLREDVGLSGLLLVIVPVLAVIVGLIVSRMVPWFRRVQKRIDAINRVMREQLTGVRVIRAFVRERHEEARFEVANDALYVASLSTGLLMALMFPVVMLVMNVSSVSVVWFGARRIDAGDMEIGALIAFLSYIMFVLMAVLMSSMMVVMVPRAMVSADRIGEVLDTDTTVVPPTQATPFPTGPEARPGLLELRDVEFRYPGAEHAVLQDVSFVAEPGRTTAIIGSTGAGKSTLLNLVPRLYDVTGGQVLVDGVDVRTADPIALGDRIGLVPQRPYLFSGTIRSNLEFGRPGASDEEMWHALEVAQARDFVEALEEGLDAPVAQGGTNLSGGQRQRLAIARALVRRPSIYLFDDSFSALDYATDAALRAALAPETRDATVLVVAQRVATIRYADRILVLDEGRVVGDGTHDELLESNATYQEIVYSQLNAQEAA</sequence>
<evidence type="ECO:0000313" key="10">
    <source>
        <dbReference type="EMBL" id="MDQ0426812.1"/>
    </source>
</evidence>
<dbReference type="InterPro" id="IPR003593">
    <property type="entry name" value="AAA+_ATPase"/>
</dbReference>
<keyword evidence="2 7" id="KW-0812">Transmembrane</keyword>
<feature type="domain" description="ABC transmembrane type-1" evidence="9">
    <location>
        <begin position="18"/>
        <end position="300"/>
    </location>
</feature>
<dbReference type="RefSeq" id="WP_070319811.1">
    <property type="nucleotide sequence ID" value="NZ_JAUSVM010000001.1"/>
</dbReference>
<evidence type="ECO:0000256" key="6">
    <source>
        <dbReference type="ARBA" id="ARBA00023136"/>
    </source>
</evidence>
<comment type="caution">
    <text evidence="10">The sequence shown here is derived from an EMBL/GenBank/DDBJ whole genome shotgun (WGS) entry which is preliminary data.</text>
</comment>
<gene>
    <name evidence="10" type="ORF">JO380_003193</name>
</gene>
<dbReference type="PANTHER" id="PTHR43394:SF1">
    <property type="entry name" value="ATP-BINDING CASSETTE SUB-FAMILY B MEMBER 10, MITOCHONDRIAL"/>
    <property type="match status" value="1"/>
</dbReference>
<evidence type="ECO:0000256" key="5">
    <source>
        <dbReference type="ARBA" id="ARBA00022989"/>
    </source>
</evidence>
<evidence type="ECO:0000256" key="4">
    <source>
        <dbReference type="ARBA" id="ARBA00022840"/>
    </source>
</evidence>
<comment type="subcellular location">
    <subcellularLocation>
        <location evidence="1">Cell membrane</location>
        <topology evidence="1">Multi-pass membrane protein</topology>
    </subcellularLocation>
</comment>
<organism evidence="10 11">
    <name type="scientific">Cellulomonas iranensis</name>
    <dbReference type="NCBI Taxonomy" id="76862"/>
    <lineage>
        <taxon>Bacteria</taxon>
        <taxon>Bacillati</taxon>
        <taxon>Actinomycetota</taxon>
        <taxon>Actinomycetes</taxon>
        <taxon>Micrococcales</taxon>
        <taxon>Cellulomonadaceae</taxon>
        <taxon>Cellulomonas</taxon>
    </lineage>
</organism>
<feature type="transmembrane region" description="Helical" evidence="7">
    <location>
        <begin position="271"/>
        <end position="298"/>
    </location>
</feature>
<dbReference type="Proteomes" id="UP001240250">
    <property type="component" value="Unassembled WGS sequence"/>
</dbReference>
<feature type="domain" description="ABC transporter" evidence="8">
    <location>
        <begin position="338"/>
        <end position="573"/>
    </location>
</feature>
<feature type="transmembrane region" description="Helical" evidence="7">
    <location>
        <begin position="157"/>
        <end position="180"/>
    </location>
</feature>
<proteinExistence type="predicted"/>
<dbReference type="SUPFAM" id="SSF90123">
    <property type="entry name" value="ABC transporter transmembrane region"/>
    <property type="match status" value="1"/>
</dbReference>
<protein>
    <submittedName>
        <fullName evidence="10">ATP-binding cassette subfamily B protein</fullName>
    </submittedName>
</protein>
<dbReference type="InterPro" id="IPR003439">
    <property type="entry name" value="ABC_transporter-like_ATP-bd"/>
</dbReference>
<evidence type="ECO:0000259" key="9">
    <source>
        <dbReference type="PROSITE" id="PS50929"/>
    </source>
</evidence>
<dbReference type="InterPro" id="IPR011527">
    <property type="entry name" value="ABC1_TM_dom"/>
</dbReference>
<dbReference type="PANTHER" id="PTHR43394">
    <property type="entry name" value="ATP-DEPENDENT PERMEASE MDL1, MITOCHONDRIAL"/>
    <property type="match status" value="1"/>
</dbReference>
<dbReference type="Pfam" id="PF00005">
    <property type="entry name" value="ABC_tran"/>
    <property type="match status" value="1"/>
</dbReference>
<dbReference type="InterPro" id="IPR027417">
    <property type="entry name" value="P-loop_NTPase"/>
</dbReference>
<dbReference type="SMART" id="SM00382">
    <property type="entry name" value="AAA"/>
    <property type="match status" value="1"/>
</dbReference>
<dbReference type="PROSITE" id="PS00211">
    <property type="entry name" value="ABC_TRANSPORTER_1"/>
    <property type="match status" value="1"/>
</dbReference>
<dbReference type="InterPro" id="IPR039421">
    <property type="entry name" value="Type_1_exporter"/>
</dbReference>
<keyword evidence="4 10" id="KW-0067">ATP-binding</keyword>
<keyword evidence="3" id="KW-0547">Nucleotide-binding</keyword>
<dbReference type="PROSITE" id="PS50929">
    <property type="entry name" value="ABC_TM1F"/>
    <property type="match status" value="1"/>
</dbReference>
<dbReference type="InterPro" id="IPR017871">
    <property type="entry name" value="ABC_transporter-like_CS"/>
</dbReference>
<dbReference type="SUPFAM" id="SSF52540">
    <property type="entry name" value="P-loop containing nucleoside triphosphate hydrolases"/>
    <property type="match status" value="1"/>
</dbReference>
<dbReference type="InterPro" id="IPR036640">
    <property type="entry name" value="ABC1_TM_sf"/>
</dbReference>
<evidence type="ECO:0000256" key="7">
    <source>
        <dbReference type="SAM" id="Phobius"/>
    </source>
</evidence>
<dbReference type="EMBL" id="JAUSVM010000001">
    <property type="protein sequence ID" value="MDQ0426812.1"/>
    <property type="molecule type" value="Genomic_DNA"/>
</dbReference>
<keyword evidence="6 7" id="KW-0472">Membrane</keyword>
<name>A0ABU0GN76_9CELL</name>
<evidence type="ECO:0000313" key="11">
    <source>
        <dbReference type="Proteomes" id="UP001240250"/>
    </source>
</evidence>
<dbReference type="Gene3D" id="3.40.50.300">
    <property type="entry name" value="P-loop containing nucleotide triphosphate hydrolases"/>
    <property type="match status" value="1"/>
</dbReference>
<dbReference type="PROSITE" id="PS50893">
    <property type="entry name" value="ABC_TRANSPORTER_2"/>
    <property type="match status" value="1"/>
</dbReference>
<feature type="transmembrane region" description="Helical" evidence="7">
    <location>
        <begin position="127"/>
        <end position="151"/>
    </location>
</feature>